<dbReference type="InterPro" id="IPR006771">
    <property type="entry name" value="CetA-like"/>
</dbReference>
<dbReference type="PANTHER" id="PTHR36195:SF6">
    <property type="entry name" value="SECRETED THAUMATIN-LIKE PROTEIN CALA"/>
    <property type="match status" value="1"/>
</dbReference>
<dbReference type="Proteomes" id="UP001280581">
    <property type="component" value="Unassembled WGS sequence"/>
</dbReference>
<keyword evidence="1" id="KW-0732">Signal</keyword>
<feature type="signal peptide" evidence="1">
    <location>
        <begin position="1"/>
        <end position="19"/>
    </location>
</feature>
<gene>
    <name evidence="2" type="ORF">GRF29_69g1453989</name>
</gene>
<evidence type="ECO:0000313" key="3">
    <source>
        <dbReference type="Proteomes" id="UP001280581"/>
    </source>
</evidence>
<organism evidence="2 3">
    <name type="scientific">Pseudopithomyces chartarum</name>
    <dbReference type="NCBI Taxonomy" id="1892770"/>
    <lineage>
        <taxon>Eukaryota</taxon>
        <taxon>Fungi</taxon>
        <taxon>Dikarya</taxon>
        <taxon>Ascomycota</taxon>
        <taxon>Pezizomycotina</taxon>
        <taxon>Dothideomycetes</taxon>
        <taxon>Pleosporomycetidae</taxon>
        <taxon>Pleosporales</taxon>
        <taxon>Massarineae</taxon>
        <taxon>Didymosphaeriaceae</taxon>
        <taxon>Pseudopithomyces</taxon>
    </lineage>
</organism>
<dbReference type="AlphaFoldDB" id="A0AAN6RH94"/>
<dbReference type="SUPFAM" id="SSF49870">
    <property type="entry name" value="Osmotin, thaumatin-like protein"/>
    <property type="match status" value="1"/>
</dbReference>
<proteinExistence type="predicted"/>
<comment type="caution">
    <text evidence="2">The sequence shown here is derived from an EMBL/GenBank/DDBJ whole genome shotgun (WGS) entry which is preliminary data.</text>
</comment>
<dbReference type="InterPro" id="IPR037176">
    <property type="entry name" value="Osmotin/thaumatin-like_sf"/>
</dbReference>
<keyword evidence="3" id="KW-1185">Reference proteome</keyword>
<sequence>MLFKYILSLYLTHIALVAALGQLIVANRCSRDMWIWSVDQRGSSRAIKVHARSRYTEPIRNPPQGGVSIKVSRSEQLLGGHHTQFEYAVSNNVLYYDISLVDCAVGQDASNCPGHIAGLEIYSPNQRKCNRVTCKSNTFCPEKAYYVDTPMTKLGHQEPVFGCGDAGTGADLTFVLCQNQRSV</sequence>
<name>A0AAN6RH94_9PLEO</name>
<dbReference type="Pfam" id="PF04681">
    <property type="entry name" value="Bys1"/>
    <property type="match status" value="1"/>
</dbReference>
<evidence type="ECO:0000313" key="2">
    <source>
        <dbReference type="EMBL" id="KAK3209331.1"/>
    </source>
</evidence>
<feature type="chain" id="PRO_5042849863" evidence="1">
    <location>
        <begin position="20"/>
        <end position="183"/>
    </location>
</feature>
<reference evidence="2 3" key="1">
    <citation type="submission" date="2021-02" db="EMBL/GenBank/DDBJ databases">
        <title>Genome assembly of Pseudopithomyces chartarum.</title>
        <authorList>
            <person name="Jauregui R."/>
            <person name="Singh J."/>
            <person name="Voisey C."/>
        </authorList>
    </citation>
    <scope>NUCLEOTIDE SEQUENCE [LARGE SCALE GENOMIC DNA]</scope>
    <source>
        <strain evidence="2 3">AGR01</strain>
    </source>
</reference>
<accession>A0AAN6RH94</accession>
<evidence type="ECO:0000256" key="1">
    <source>
        <dbReference type="SAM" id="SignalP"/>
    </source>
</evidence>
<dbReference type="EMBL" id="WVTA01000006">
    <property type="protein sequence ID" value="KAK3209331.1"/>
    <property type="molecule type" value="Genomic_DNA"/>
</dbReference>
<dbReference type="PANTHER" id="PTHR36195">
    <property type="entry name" value="DOMAIN PROTEIN, PUTATIVE (AFU_ORTHOLOGUE AFUA_5G01990)-RELATED-RELATED"/>
    <property type="match status" value="1"/>
</dbReference>
<protein>
    <submittedName>
        <fullName evidence="2">Uncharacterized protein</fullName>
    </submittedName>
</protein>